<sequence>QRLKEEKEAKRAHLDGRHGYLFAIVASCLDLNKTTVEDAILEGNQIERIDQLFVVGGLRHLMFYYQDVEVTETGQLGCPGGVNLVSGKMKKPRVFVTEGKDVALTGVCVFFIRSDPSTAITAENIHREVSFNMLDTADGGLLNSVRRLLSDIFIPALRASSHNWGELEGLQDASGIQQEFLSSLEGFVGILSGAQESLKEKVYLQKCDIFELKTLKEPLDYLTLASNPETLEKVEGCMKVWIKQTEQILAENNQLRKQADDAGPRAELEHWKKRLSKFNYLLDQLKSPEVKAVLAVLAAAKSKLLKVTWRETDIRITDAANEAKDNVKYLYTLEKCCDPLYNSDPISMTDAIPTLINAIKMIYSISHYYNTSEKITSLFVK</sequence>
<dbReference type="Pfam" id="PF08385">
    <property type="entry name" value="DHC_N1"/>
    <property type="match status" value="1"/>
</dbReference>
<proteinExistence type="predicted"/>
<feature type="non-terminal residue" evidence="2">
    <location>
        <position position="381"/>
    </location>
</feature>
<dbReference type="InterPro" id="IPR026983">
    <property type="entry name" value="DHC"/>
</dbReference>
<dbReference type="PANTHER" id="PTHR46532">
    <property type="entry name" value="MALE FERTILITY FACTOR KL5"/>
    <property type="match status" value="1"/>
</dbReference>
<feature type="domain" description="Dynein heavy chain tail" evidence="1">
    <location>
        <begin position="231"/>
        <end position="381"/>
    </location>
</feature>
<dbReference type="GO" id="GO:0045505">
    <property type="term" value="F:dynein intermediate chain binding"/>
    <property type="evidence" value="ECO:0007669"/>
    <property type="project" value="InterPro"/>
</dbReference>
<feature type="non-terminal residue" evidence="2">
    <location>
        <position position="1"/>
    </location>
</feature>
<dbReference type="OrthoDB" id="286107at2759"/>
<dbReference type="GO" id="GO:0005858">
    <property type="term" value="C:axonemal dynein complex"/>
    <property type="evidence" value="ECO:0007669"/>
    <property type="project" value="TreeGrafter"/>
</dbReference>
<accession>A0A8B7TGY3</accession>
<gene>
    <name evidence="2" type="primary">LOC109674270</name>
</gene>
<dbReference type="AlphaFoldDB" id="A0A8B7TGY3"/>
<dbReference type="GO" id="GO:0007018">
    <property type="term" value="P:microtubule-based movement"/>
    <property type="evidence" value="ECO:0007669"/>
    <property type="project" value="InterPro"/>
</dbReference>
<protein>
    <submittedName>
        <fullName evidence="2">Dynein heavy chain 5, axonemal-like</fullName>
    </submittedName>
</protein>
<reference evidence="2" key="1">
    <citation type="submission" date="2025-08" db="UniProtKB">
        <authorList>
            <consortium name="RefSeq"/>
        </authorList>
    </citation>
    <scope>IDENTIFICATION</scope>
    <source>
        <tissue evidence="2">Leukocyte</tissue>
    </source>
</reference>
<dbReference type="GO" id="GO:0051959">
    <property type="term" value="F:dynein light intermediate chain binding"/>
    <property type="evidence" value="ECO:0007669"/>
    <property type="project" value="InterPro"/>
</dbReference>
<organism evidence="2">
    <name type="scientific">Castor canadensis</name>
    <name type="common">American beaver</name>
    <dbReference type="NCBI Taxonomy" id="51338"/>
    <lineage>
        <taxon>Eukaryota</taxon>
        <taxon>Metazoa</taxon>
        <taxon>Chordata</taxon>
        <taxon>Craniata</taxon>
        <taxon>Vertebrata</taxon>
        <taxon>Euteleostomi</taxon>
        <taxon>Mammalia</taxon>
        <taxon>Eutheria</taxon>
        <taxon>Euarchontoglires</taxon>
        <taxon>Glires</taxon>
        <taxon>Rodentia</taxon>
        <taxon>Castorimorpha</taxon>
        <taxon>Castoridae</taxon>
        <taxon>Castor</taxon>
    </lineage>
</organism>
<dbReference type="KEGG" id="ccan:109674270"/>
<name>A0A8B7TGY3_CASCN</name>
<dbReference type="RefSeq" id="XP_020006864.1">
    <property type="nucleotide sequence ID" value="XM_020151275.1"/>
</dbReference>
<dbReference type="InterPro" id="IPR013594">
    <property type="entry name" value="Dynein_heavy_tail"/>
</dbReference>
<evidence type="ECO:0000259" key="1">
    <source>
        <dbReference type="Pfam" id="PF08385"/>
    </source>
</evidence>
<dbReference type="PANTHER" id="PTHR46532:SF13">
    <property type="entry name" value="CYTOPLASMIC DYNEIN 1 HEAVY CHAIN 1"/>
    <property type="match status" value="1"/>
</dbReference>
<evidence type="ECO:0000313" key="2">
    <source>
        <dbReference type="RefSeq" id="XP_020006864.1"/>
    </source>
</evidence>